<dbReference type="SMART" id="SM00014">
    <property type="entry name" value="acidPPc"/>
    <property type="match status" value="1"/>
</dbReference>
<feature type="transmembrane region" description="Helical" evidence="1">
    <location>
        <begin position="156"/>
        <end position="175"/>
    </location>
</feature>
<evidence type="ECO:0000313" key="3">
    <source>
        <dbReference type="EMBL" id="WIM70854.1"/>
    </source>
</evidence>
<feature type="transmembrane region" description="Helical" evidence="1">
    <location>
        <begin position="64"/>
        <end position="85"/>
    </location>
</feature>
<accession>A0ABY8VMH4</accession>
<dbReference type="PANTHER" id="PTHR14969:SF13">
    <property type="entry name" value="AT30094P"/>
    <property type="match status" value="1"/>
</dbReference>
<dbReference type="PANTHER" id="PTHR14969">
    <property type="entry name" value="SPHINGOSINE-1-PHOSPHATE PHOSPHOHYDROLASE"/>
    <property type="match status" value="1"/>
</dbReference>
<evidence type="ECO:0000313" key="4">
    <source>
        <dbReference type="Proteomes" id="UP001238805"/>
    </source>
</evidence>
<dbReference type="InterPro" id="IPR000326">
    <property type="entry name" value="PAP2/HPO"/>
</dbReference>
<gene>
    <name evidence="3" type="ORF">QP029_03250</name>
</gene>
<sequence length="181" mass="19259">MYPGSGFAPDDAVWGFFAPLPGQLPGMVTDVTVAVTTVTGPTAMAVLALLIAMVDYGRTRRWAVWLLPAAVLAANLASHLLKALIGRERPPEVYRLIVETSPAFPSGHATGVAAVAAVLTLWWWPRHRRGVTGVWVGAGIVCLTRLYLGVHWLTDIVGGIALGTGVALAVTGWMWRPRIGA</sequence>
<feature type="transmembrane region" description="Helical" evidence="1">
    <location>
        <begin position="31"/>
        <end position="52"/>
    </location>
</feature>
<proteinExistence type="predicted"/>
<feature type="transmembrane region" description="Helical" evidence="1">
    <location>
        <begin position="131"/>
        <end position="150"/>
    </location>
</feature>
<dbReference type="SUPFAM" id="SSF48317">
    <property type="entry name" value="Acid phosphatase/Vanadium-dependent haloperoxidase"/>
    <property type="match status" value="1"/>
</dbReference>
<evidence type="ECO:0000256" key="1">
    <source>
        <dbReference type="SAM" id="Phobius"/>
    </source>
</evidence>
<keyword evidence="1" id="KW-0812">Transmembrane</keyword>
<keyword evidence="4" id="KW-1185">Reference proteome</keyword>
<feature type="domain" description="Phosphatidic acid phosphatase type 2/haloperoxidase" evidence="2">
    <location>
        <begin position="66"/>
        <end position="171"/>
    </location>
</feature>
<keyword evidence="1" id="KW-0472">Membrane</keyword>
<keyword evidence="1" id="KW-1133">Transmembrane helix</keyword>
<evidence type="ECO:0000259" key="2">
    <source>
        <dbReference type="SMART" id="SM00014"/>
    </source>
</evidence>
<protein>
    <submittedName>
        <fullName evidence="3">Phosphatase PAP2 family protein</fullName>
    </submittedName>
</protein>
<reference evidence="3 4" key="1">
    <citation type="submission" date="2023-05" db="EMBL/GenBank/DDBJ databases">
        <title>Corynebacterium suedekumii sp. nov. and Corynebacterium breve sp. nov. isolated from raw cow's milk.</title>
        <authorList>
            <person name="Baer M.K."/>
            <person name="Mehl L."/>
            <person name="Hellmuth R."/>
            <person name="Marke G."/>
            <person name="Lipski A."/>
        </authorList>
    </citation>
    <scope>NUCLEOTIDE SEQUENCE [LARGE SCALE GENOMIC DNA]</scope>
    <source>
        <strain evidence="3 4">LM112</strain>
    </source>
</reference>
<dbReference type="Pfam" id="PF01569">
    <property type="entry name" value="PAP2"/>
    <property type="match status" value="1"/>
</dbReference>
<dbReference type="RefSeq" id="WP_284875434.1">
    <property type="nucleotide sequence ID" value="NZ_CP126970.1"/>
</dbReference>
<name>A0ABY8VMH4_9CORY</name>
<dbReference type="InterPro" id="IPR036938">
    <property type="entry name" value="PAP2/HPO_sf"/>
</dbReference>
<feature type="transmembrane region" description="Helical" evidence="1">
    <location>
        <begin position="105"/>
        <end position="124"/>
    </location>
</feature>
<dbReference type="Gene3D" id="1.20.144.10">
    <property type="entry name" value="Phosphatidic acid phosphatase type 2/haloperoxidase"/>
    <property type="match status" value="2"/>
</dbReference>
<organism evidence="3 4">
    <name type="scientific">Corynebacterium suedekumii</name>
    <dbReference type="NCBI Taxonomy" id="3049801"/>
    <lineage>
        <taxon>Bacteria</taxon>
        <taxon>Bacillati</taxon>
        <taxon>Actinomycetota</taxon>
        <taxon>Actinomycetes</taxon>
        <taxon>Mycobacteriales</taxon>
        <taxon>Corynebacteriaceae</taxon>
        <taxon>Corynebacterium</taxon>
    </lineage>
</organism>
<dbReference type="EMBL" id="CP126970">
    <property type="protein sequence ID" value="WIM70854.1"/>
    <property type="molecule type" value="Genomic_DNA"/>
</dbReference>
<dbReference type="Proteomes" id="UP001238805">
    <property type="component" value="Chromosome"/>
</dbReference>